<dbReference type="PANTHER" id="PTHR30472:SF67">
    <property type="entry name" value="PERMEASE OF ABC TRANSPORTER-RELATED"/>
    <property type="match status" value="1"/>
</dbReference>
<feature type="transmembrane region" description="Helical" evidence="8">
    <location>
        <begin position="136"/>
        <end position="157"/>
    </location>
</feature>
<dbReference type="Proteomes" id="UP000006465">
    <property type="component" value="Chromosome"/>
</dbReference>
<dbReference type="SUPFAM" id="SSF81345">
    <property type="entry name" value="ABC transporter involved in vitamin B12 uptake, BtuC"/>
    <property type="match status" value="1"/>
</dbReference>
<dbReference type="InterPro" id="IPR000522">
    <property type="entry name" value="ABC_transptr_permease_BtuC"/>
</dbReference>
<reference evidence="9 10" key="1">
    <citation type="journal article" date="2013" name="J. Biotechnol.">
        <title>Genome sequence of Corynebacterium pseudotuberculosis biovar equi strain 258 and prediction of antigenic targets to improve biotechnological vaccine production.</title>
        <authorList>
            <person name="Soares S.C."/>
            <person name="Trost E."/>
            <person name="Ramos R.T."/>
            <person name="Carneiro A.R."/>
            <person name="Santos A.R."/>
            <person name="Pinto A.C."/>
            <person name="Barbosa E."/>
            <person name="Aburjaile F."/>
            <person name="Ali A."/>
            <person name="Diniz C.A."/>
            <person name="Hassan S.S."/>
            <person name="Fiaux K."/>
            <person name="Guimaraes L.C."/>
            <person name="Bakhtiar S.M."/>
            <person name="Pereira U."/>
            <person name="Almeida S.S."/>
            <person name="Abreu V.A."/>
            <person name="Rocha F.S."/>
            <person name="Dorella F.A."/>
            <person name="Miyoshi A."/>
            <person name="Silva A."/>
            <person name="Azevedo V."/>
            <person name="Tauch A."/>
        </authorList>
    </citation>
    <scope>NUCLEOTIDE SEQUENCE [LARGE SCALE GENOMIC DNA]</scope>
    <source>
        <strain evidence="9 10">258</strain>
    </source>
</reference>
<evidence type="ECO:0000313" key="9">
    <source>
        <dbReference type="EMBL" id="AFK15938.1"/>
    </source>
</evidence>
<evidence type="ECO:0000256" key="1">
    <source>
        <dbReference type="ARBA" id="ARBA00004651"/>
    </source>
</evidence>
<accession>A0AAU8PK25</accession>
<evidence type="ECO:0000256" key="8">
    <source>
        <dbReference type="SAM" id="Phobius"/>
    </source>
</evidence>
<feature type="transmembrane region" description="Helical" evidence="8">
    <location>
        <begin position="253"/>
        <end position="286"/>
    </location>
</feature>
<evidence type="ECO:0000256" key="4">
    <source>
        <dbReference type="ARBA" id="ARBA00022475"/>
    </source>
</evidence>
<dbReference type="GO" id="GO:0005886">
    <property type="term" value="C:plasma membrane"/>
    <property type="evidence" value="ECO:0007669"/>
    <property type="project" value="UniProtKB-SubCell"/>
</dbReference>
<dbReference type="Gene3D" id="1.10.3470.10">
    <property type="entry name" value="ABC transporter involved in vitamin B12 uptake, BtuC"/>
    <property type="match status" value="1"/>
</dbReference>
<proteinExistence type="inferred from homology"/>
<keyword evidence="6 8" id="KW-1133">Transmembrane helix</keyword>
<evidence type="ECO:0000256" key="5">
    <source>
        <dbReference type="ARBA" id="ARBA00022692"/>
    </source>
</evidence>
<evidence type="ECO:0000256" key="2">
    <source>
        <dbReference type="ARBA" id="ARBA00007935"/>
    </source>
</evidence>
<keyword evidence="7 8" id="KW-0472">Membrane</keyword>
<keyword evidence="3" id="KW-0813">Transport</keyword>
<comment type="subcellular location">
    <subcellularLocation>
        <location evidence="1">Cell membrane</location>
        <topology evidence="1">Multi-pass membrane protein</topology>
    </subcellularLocation>
</comment>
<dbReference type="EMBL" id="CP003540">
    <property type="protein sequence ID" value="AFK15938.1"/>
    <property type="molecule type" value="Genomic_DNA"/>
</dbReference>
<evidence type="ECO:0000256" key="3">
    <source>
        <dbReference type="ARBA" id="ARBA00022448"/>
    </source>
</evidence>
<feature type="transmembrane region" description="Helical" evidence="8">
    <location>
        <begin position="326"/>
        <end position="344"/>
    </location>
</feature>
<comment type="similarity">
    <text evidence="2">Belongs to the binding-protein-dependent transport system permease family. FecCD subfamily.</text>
</comment>
<dbReference type="RefSeq" id="WP_014366449.1">
    <property type="nucleotide sequence ID" value="NC_017945.3"/>
</dbReference>
<feature type="transmembrane region" description="Helical" evidence="8">
    <location>
        <begin position="82"/>
        <end position="103"/>
    </location>
</feature>
<keyword evidence="5 8" id="KW-0812">Transmembrane</keyword>
<dbReference type="FunFam" id="1.10.3470.10:FF:000001">
    <property type="entry name" value="Vitamin B12 ABC transporter permease BtuC"/>
    <property type="match status" value="1"/>
</dbReference>
<dbReference type="Pfam" id="PF01032">
    <property type="entry name" value="FecCD"/>
    <property type="match status" value="1"/>
</dbReference>
<gene>
    <name evidence="9" type="ORF">CP258_01540</name>
</gene>
<feature type="transmembrane region" description="Helical" evidence="8">
    <location>
        <begin position="110"/>
        <end position="130"/>
    </location>
</feature>
<feature type="transmembrane region" description="Helical" evidence="8">
    <location>
        <begin position="20"/>
        <end position="45"/>
    </location>
</feature>
<dbReference type="AlphaFoldDB" id="A0AAU8PK25"/>
<dbReference type="CDD" id="cd06550">
    <property type="entry name" value="TM_ABC_iron-siderophores_like"/>
    <property type="match status" value="1"/>
</dbReference>
<dbReference type="GO" id="GO:0022857">
    <property type="term" value="F:transmembrane transporter activity"/>
    <property type="evidence" value="ECO:0007669"/>
    <property type="project" value="InterPro"/>
</dbReference>
<organism evidence="9 10">
    <name type="scientific">Corynebacterium pseudotuberculosis 258</name>
    <dbReference type="NCBI Taxonomy" id="1168865"/>
    <lineage>
        <taxon>Bacteria</taxon>
        <taxon>Bacillati</taxon>
        <taxon>Actinomycetota</taxon>
        <taxon>Actinomycetes</taxon>
        <taxon>Mycobacteriales</taxon>
        <taxon>Corynebacteriaceae</taxon>
        <taxon>Corynebacterium</taxon>
    </lineage>
</organism>
<dbReference type="KEGG" id="coe:CP258_01540"/>
<evidence type="ECO:0000313" key="10">
    <source>
        <dbReference type="Proteomes" id="UP000006465"/>
    </source>
</evidence>
<keyword evidence="4" id="KW-1003">Cell membrane</keyword>
<evidence type="ECO:0000256" key="7">
    <source>
        <dbReference type="ARBA" id="ARBA00023136"/>
    </source>
</evidence>
<protein>
    <submittedName>
        <fullName evidence="9">Iron chelate uptake ABC transporter family permease subunit</fullName>
    </submittedName>
</protein>
<name>A0AAU8PK25_CORPS</name>
<dbReference type="GO" id="GO:0033214">
    <property type="term" value="P:siderophore-iron import into cell"/>
    <property type="evidence" value="ECO:0007669"/>
    <property type="project" value="TreeGrafter"/>
</dbReference>
<feature type="transmembrane region" description="Helical" evidence="8">
    <location>
        <begin position="298"/>
        <end position="320"/>
    </location>
</feature>
<dbReference type="PANTHER" id="PTHR30472">
    <property type="entry name" value="FERRIC ENTEROBACTIN TRANSPORT SYSTEM PERMEASE PROTEIN"/>
    <property type="match status" value="1"/>
</dbReference>
<sequence>MFISQGHQLTVQYTGQRTTITTLVLSIMVLFIPALSVCIGAAGVAPSHVFGVILSHIPHVPVDISWDRATDAIIWHNRFPRVLLGLAVGAILGVSGVVFQAVIRNSLAEPYVLGVSSGASTGAAFSLIILGLSSAWAMGFFAFAGSAIATCAVLIIAGRSSSPLKLILSGLAIGFGAQAFTNFIIFTNGSPETNQAVMFWMLGSLGRARWQAVVATIIVAILLTLLMAIIGPLLDALASGDETARAVGVPPEITRLLVLIVVSAAVAIAVSSSGGIGFVGLIVPHIMRIVSGYSHRMLVINTALASALFLVLADALARVLINPQELPIGVLTGLIGAPVLAILIRRTTNV</sequence>
<dbReference type="InterPro" id="IPR037294">
    <property type="entry name" value="ABC_BtuC-like"/>
</dbReference>
<evidence type="ECO:0000256" key="6">
    <source>
        <dbReference type="ARBA" id="ARBA00022989"/>
    </source>
</evidence>
<feature type="transmembrane region" description="Helical" evidence="8">
    <location>
        <begin position="210"/>
        <end position="233"/>
    </location>
</feature>